<dbReference type="PANTHER" id="PTHR34700">
    <property type="entry name" value="POTASSIUM BINDING PROTEIN KBP"/>
    <property type="match status" value="1"/>
</dbReference>
<name>A0A850RGW2_9GAMM</name>
<proteinExistence type="predicted"/>
<dbReference type="InterPro" id="IPR052196">
    <property type="entry name" value="Bact_Kbp"/>
</dbReference>
<dbReference type="InterPro" id="IPR018392">
    <property type="entry name" value="LysM"/>
</dbReference>
<dbReference type="EMBL" id="JABZEO010000003">
    <property type="protein sequence ID" value="NVZ08851.1"/>
    <property type="molecule type" value="Genomic_DNA"/>
</dbReference>
<dbReference type="Proteomes" id="UP000592294">
    <property type="component" value="Unassembled WGS sequence"/>
</dbReference>
<dbReference type="PANTHER" id="PTHR34700:SF4">
    <property type="entry name" value="PHAGE-LIKE ELEMENT PBSX PROTEIN XKDP"/>
    <property type="match status" value="1"/>
</dbReference>
<organism evidence="2 3">
    <name type="scientific">Allochromatium humboldtianum</name>
    <dbReference type="NCBI Taxonomy" id="504901"/>
    <lineage>
        <taxon>Bacteria</taxon>
        <taxon>Pseudomonadati</taxon>
        <taxon>Pseudomonadota</taxon>
        <taxon>Gammaproteobacteria</taxon>
        <taxon>Chromatiales</taxon>
        <taxon>Chromatiaceae</taxon>
        <taxon>Allochromatium</taxon>
    </lineage>
</organism>
<dbReference type="RefSeq" id="WP_176975613.1">
    <property type="nucleotide sequence ID" value="NZ_JABZEO010000003.1"/>
</dbReference>
<dbReference type="Gene3D" id="3.10.350.10">
    <property type="entry name" value="LysM domain"/>
    <property type="match status" value="1"/>
</dbReference>
<dbReference type="SMART" id="SM00257">
    <property type="entry name" value="LysM"/>
    <property type="match status" value="1"/>
</dbReference>
<dbReference type="CDD" id="cd00118">
    <property type="entry name" value="LysM"/>
    <property type="match status" value="1"/>
</dbReference>
<dbReference type="PROSITE" id="PS51782">
    <property type="entry name" value="LYSM"/>
    <property type="match status" value="1"/>
</dbReference>
<reference evidence="2 3" key="1">
    <citation type="submission" date="2020-06" db="EMBL/GenBank/DDBJ databases">
        <title>Whole-genome sequence of Allochromatium humboldtianum DSM 21881, type strain.</title>
        <authorList>
            <person name="Kyndt J.A."/>
            <person name="Meyer T.E."/>
        </authorList>
    </citation>
    <scope>NUCLEOTIDE SEQUENCE [LARGE SCALE GENOMIC DNA]</scope>
    <source>
        <strain evidence="2 3">DSM 21881</strain>
    </source>
</reference>
<evidence type="ECO:0000259" key="1">
    <source>
        <dbReference type="PROSITE" id="PS51782"/>
    </source>
</evidence>
<keyword evidence="3" id="KW-1185">Reference proteome</keyword>
<feature type="domain" description="LysM" evidence="1">
    <location>
        <begin position="36"/>
        <end position="84"/>
    </location>
</feature>
<protein>
    <submittedName>
        <fullName evidence="2">LysM peptidoglycan-binding domain-containing protein</fullName>
    </submittedName>
</protein>
<dbReference type="SUPFAM" id="SSF54106">
    <property type="entry name" value="LysM domain"/>
    <property type="match status" value="1"/>
</dbReference>
<dbReference type="AlphaFoldDB" id="A0A850RGW2"/>
<evidence type="ECO:0000313" key="2">
    <source>
        <dbReference type="EMBL" id="NVZ08851.1"/>
    </source>
</evidence>
<comment type="caution">
    <text evidence="2">The sequence shown here is derived from an EMBL/GenBank/DDBJ whole genome shotgun (WGS) entry which is preliminary data.</text>
</comment>
<gene>
    <name evidence="2" type="ORF">HW932_06215</name>
</gene>
<accession>A0A850RGW2</accession>
<sequence length="398" mass="44252">MRAMQRRFAVISILIGSLALLAPGVFAVELAPGAPQAYTVRPGDTLWDIAGRFLRDPWRWSEVWRANPGVENPNLIYPGDVLELTMIAGKPVIGRADGRGGPRLVRLSPQVRSEAISAPVPTIRIGSIAPFLTQPYVADSNDIKRASYVVGFPDEHIVAGVHDSIYVRKIRSGEVTQFQILRPGDALRDPDSGDLLGYESTFVASATLERTGDPAKLRVTRMEREVSIGDRVIPADAERPLVDFQPQPAPQETRGRILSVMNGVSQIGQYDVVIINRGARDHIKQGHVFEVFVGGEKERDQVRAGIADTDWLMESPFSSDFWLGRDYEFKGWRANEPSRDASFPLHPSYRRNKAEYVKPFERSGVLMVFRVFDRVSFGLILNATRALRVGDWVAPPPA</sequence>
<evidence type="ECO:0000313" key="3">
    <source>
        <dbReference type="Proteomes" id="UP000592294"/>
    </source>
</evidence>
<dbReference type="Pfam" id="PF01476">
    <property type="entry name" value="LysM"/>
    <property type="match status" value="1"/>
</dbReference>
<dbReference type="InterPro" id="IPR036779">
    <property type="entry name" value="LysM_dom_sf"/>
</dbReference>